<feature type="transmembrane region" description="Helical" evidence="7">
    <location>
        <begin position="207"/>
        <end position="227"/>
    </location>
</feature>
<dbReference type="InterPro" id="IPR029044">
    <property type="entry name" value="Nucleotide-diphossugar_trans"/>
</dbReference>
<evidence type="ECO:0000256" key="3">
    <source>
        <dbReference type="ARBA" id="ARBA00022679"/>
    </source>
</evidence>
<evidence type="ECO:0000256" key="5">
    <source>
        <dbReference type="ARBA" id="ARBA00022989"/>
    </source>
</evidence>
<evidence type="ECO:0000256" key="1">
    <source>
        <dbReference type="ARBA" id="ARBA00004141"/>
    </source>
</evidence>
<feature type="transmembrane region" description="Helical" evidence="7">
    <location>
        <begin position="677"/>
        <end position="697"/>
    </location>
</feature>
<keyword evidence="4 7" id="KW-0812">Transmembrane</keyword>
<feature type="transmembrane region" description="Helical" evidence="7">
    <location>
        <begin position="612"/>
        <end position="637"/>
    </location>
</feature>
<keyword evidence="2" id="KW-0328">Glycosyltransferase</keyword>
<dbReference type="EMBL" id="CP039375">
    <property type="protein sequence ID" value="QCD66222.1"/>
    <property type="molecule type" value="Genomic_DNA"/>
</dbReference>
<evidence type="ECO:0000256" key="2">
    <source>
        <dbReference type="ARBA" id="ARBA00022676"/>
    </source>
</evidence>
<dbReference type="AlphaFoldDB" id="A0A4D6KFV6"/>
<evidence type="ECO:0000256" key="6">
    <source>
        <dbReference type="ARBA" id="ARBA00023136"/>
    </source>
</evidence>
<keyword evidence="5 7" id="KW-1133">Transmembrane helix</keyword>
<protein>
    <submittedName>
        <fullName evidence="8">Glycosyltransferase family 2 protein</fullName>
    </submittedName>
</protein>
<name>A0A4D6KFV6_9EURY</name>
<feature type="transmembrane region" description="Helical" evidence="7">
    <location>
        <begin position="12"/>
        <end position="37"/>
    </location>
</feature>
<dbReference type="Pfam" id="PF13641">
    <property type="entry name" value="Glyco_tranf_2_3"/>
    <property type="match status" value="1"/>
</dbReference>
<reference evidence="8 9" key="2">
    <citation type="submission" date="2019-04" db="EMBL/GenBank/DDBJ databases">
        <authorList>
            <person name="Yang S."/>
            <person name="Wei W."/>
        </authorList>
    </citation>
    <scope>NUCLEOTIDE SEQUENCE [LARGE SCALE GENOMIC DNA]</scope>
    <source>
        <strain evidence="9">ZP60</strain>
    </source>
</reference>
<dbReference type="GO" id="GO:0016757">
    <property type="term" value="F:glycosyltransferase activity"/>
    <property type="evidence" value="ECO:0007669"/>
    <property type="project" value="UniProtKB-KW"/>
</dbReference>
<evidence type="ECO:0000256" key="4">
    <source>
        <dbReference type="ARBA" id="ARBA00022692"/>
    </source>
</evidence>
<dbReference type="RefSeq" id="WP_015762615.1">
    <property type="nucleotide sequence ID" value="NZ_CP039375.1"/>
</dbReference>
<keyword evidence="3 8" id="KW-0808">Transferase</keyword>
<reference evidence="8 9" key="1">
    <citation type="submission" date="2019-04" db="EMBL/GenBank/DDBJ databases">
        <title>Complete genome sequence of Arthrobacter sp. ZXY-2 associated with effective atrazine degradation and salt adaptation.</title>
        <authorList>
            <person name="Zhao X."/>
        </authorList>
    </citation>
    <scope>NUCLEOTIDE SEQUENCE [LARGE SCALE GENOMIC DNA]</scope>
    <source>
        <strain evidence="9">ZP60</strain>
    </source>
</reference>
<evidence type="ECO:0000313" key="9">
    <source>
        <dbReference type="Proteomes" id="UP000297053"/>
    </source>
</evidence>
<dbReference type="PANTHER" id="PTHR43867">
    <property type="entry name" value="CELLULOSE SYNTHASE CATALYTIC SUBUNIT A [UDP-FORMING]"/>
    <property type="match status" value="1"/>
</dbReference>
<accession>A0A4D6KFV6</accession>
<feature type="transmembrane region" description="Helical" evidence="7">
    <location>
        <begin position="286"/>
        <end position="309"/>
    </location>
</feature>
<feature type="transmembrane region" description="Helical" evidence="7">
    <location>
        <begin position="643"/>
        <end position="665"/>
    </location>
</feature>
<feature type="transmembrane region" description="Helical" evidence="7">
    <location>
        <begin position="167"/>
        <end position="187"/>
    </location>
</feature>
<dbReference type="InterPro" id="IPR050321">
    <property type="entry name" value="Glycosyltr_2/OpgH_subfam"/>
</dbReference>
<gene>
    <name evidence="8" type="ORF">E5139_11410</name>
</gene>
<dbReference type="GeneID" id="42179552"/>
<dbReference type="GO" id="GO:0016020">
    <property type="term" value="C:membrane"/>
    <property type="evidence" value="ECO:0007669"/>
    <property type="project" value="UniProtKB-SubCell"/>
</dbReference>
<dbReference type="Proteomes" id="UP000297053">
    <property type="component" value="Chromosome"/>
</dbReference>
<feature type="transmembrane region" description="Helical" evidence="7">
    <location>
        <begin position="75"/>
        <end position="94"/>
    </location>
</feature>
<dbReference type="SUPFAM" id="SSF53448">
    <property type="entry name" value="Nucleotide-diphospho-sugar transferases"/>
    <property type="match status" value="1"/>
</dbReference>
<feature type="transmembrane region" description="Helical" evidence="7">
    <location>
        <begin position="315"/>
        <end position="336"/>
    </location>
</feature>
<dbReference type="CDD" id="cd06423">
    <property type="entry name" value="CESA_like"/>
    <property type="match status" value="1"/>
</dbReference>
<dbReference type="OMA" id="MIAYAYL"/>
<organism evidence="8 9">
    <name type="scientific">Halomicrobium mukohataei</name>
    <dbReference type="NCBI Taxonomy" id="57705"/>
    <lineage>
        <taxon>Archaea</taxon>
        <taxon>Methanobacteriati</taxon>
        <taxon>Methanobacteriota</taxon>
        <taxon>Stenosarchaea group</taxon>
        <taxon>Halobacteria</taxon>
        <taxon>Halobacteriales</taxon>
        <taxon>Haloarculaceae</taxon>
        <taxon>Halomicrobium</taxon>
    </lineage>
</organism>
<feature type="transmembrane region" description="Helical" evidence="7">
    <location>
        <begin position="43"/>
        <end position="63"/>
    </location>
</feature>
<feature type="transmembrane region" description="Helical" evidence="7">
    <location>
        <begin position="138"/>
        <end position="161"/>
    </location>
</feature>
<evidence type="ECO:0000256" key="7">
    <source>
        <dbReference type="SAM" id="Phobius"/>
    </source>
</evidence>
<evidence type="ECO:0000313" key="8">
    <source>
        <dbReference type="EMBL" id="QCD66222.1"/>
    </source>
</evidence>
<dbReference type="KEGG" id="halz:E5139_11410"/>
<sequence length="732" mass="81568">MRGSKTIQKLKSVLVVYKLIWYISLGLGVFGAFTAGITNHSAGWVFFIFPMVILISFSLINSWQVMQRGVAQPAGGQFTILAGPTVFFLALILSSEIIPAQVQIPFIGKLTILVTGTQALFLSISLQGEEAPLFRRNIIPAASHLLIGLGSILLVVAALRITVTRVFQGVVLWYATGLTVLLLNTFWRNQRIDSSRFKSSSGISDDWNNILLISVVIGIISAIFIVFSSLNQPLTLEIVALARPWAFDTTLEQFAVIVVGTCAVLAFATLSAPTSAPSPVQRLNRIAITISSQALTTAILLNTLLLGLFFVVPPLLTLIFGLLIVLVTLTVILDYLRAVYISRNQTGNTPTEPVSACISSSITVVIPAYNEAGVLSETIERNIKALNRLQFLLVPAAGSTDETVEIAHQFQANYPDRIRVFEGTTGSKAGDLNRAWNRIDTPFVLLLDADEVTDMVFVSRALRTLKESPDVGIVQARKVPRQLDNWMARFVAAERRVQTWISHQFIHDVCAASHFAGSGAVLRHKVPNEIDGWSPQALTEDIDFTIRLYLQTDWQISYNSRLAVYTLPPATISNLIRQRRRWTRGWVEVTWRYTRNLIHSRQTLGWRKTAGLLWELFSTISAPLYLVSIAITIFIFGELGQSFPLLFVVSLAVFLLPARGIIFSYTAKNDIIKSVDGIQIVAVFFFAYLWMLFIWLIQLHVLYLQISGTPKKWEVTQKQIYENNSAHNLWSD</sequence>
<feature type="transmembrane region" description="Helical" evidence="7">
    <location>
        <begin position="254"/>
        <end position="274"/>
    </location>
</feature>
<proteinExistence type="predicted"/>
<dbReference type="PANTHER" id="PTHR43867:SF2">
    <property type="entry name" value="CELLULOSE SYNTHASE CATALYTIC SUBUNIT A [UDP-FORMING]"/>
    <property type="match status" value="1"/>
</dbReference>
<feature type="transmembrane region" description="Helical" evidence="7">
    <location>
        <begin position="106"/>
        <end position="126"/>
    </location>
</feature>
<keyword evidence="6 7" id="KW-0472">Membrane</keyword>
<comment type="subcellular location">
    <subcellularLocation>
        <location evidence="1">Membrane</location>
        <topology evidence="1">Multi-pass membrane protein</topology>
    </subcellularLocation>
</comment>
<dbReference type="Gene3D" id="3.90.550.10">
    <property type="entry name" value="Spore Coat Polysaccharide Biosynthesis Protein SpsA, Chain A"/>
    <property type="match status" value="1"/>
</dbReference>